<reference evidence="2 3" key="1">
    <citation type="submission" date="2020-10" db="EMBL/GenBank/DDBJ databases">
        <title>Myceligenerans pegani sp. nov., an endophytic actinomycete isolated from Peganum harmala L. in Xinjiang, China.</title>
        <authorList>
            <person name="Xin L."/>
        </authorList>
    </citation>
    <scope>NUCLEOTIDE SEQUENCE [LARGE SCALE GENOMIC DNA]</scope>
    <source>
        <strain evidence="2 3">TRM65318</strain>
    </source>
</reference>
<keyword evidence="1" id="KW-0812">Transmembrane</keyword>
<accession>A0ABR9MXG1</accession>
<keyword evidence="3" id="KW-1185">Reference proteome</keyword>
<evidence type="ECO:0000256" key="1">
    <source>
        <dbReference type="SAM" id="Phobius"/>
    </source>
</evidence>
<proteinExistence type="predicted"/>
<evidence type="ECO:0008006" key="4">
    <source>
        <dbReference type="Google" id="ProtNLM"/>
    </source>
</evidence>
<gene>
    <name evidence="2" type="ORF">IHE71_08840</name>
</gene>
<keyword evidence="1" id="KW-1133">Transmembrane helix</keyword>
<organism evidence="2 3">
    <name type="scientific">Myceligenerans pegani</name>
    <dbReference type="NCBI Taxonomy" id="2776917"/>
    <lineage>
        <taxon>Bacteria</taxon>
        <taxon>Bacillati</taxon>
        <taxon>Actinomycetota</taxon>
        <taxon>Actinomycetes</taxon>
        <taxon>Micrococcales</taxon>
        <taxon>Promicromonosporaceae</taxon>
        <taxon>Myceligenerans</taxon>
    </lineage>
</organism>
<dbReference type="Proteomes" id="UP000625527">
    <property type="component" value="Unassembled WGS sequence"/>
</dbReference>
<protein>
    <recommendedName>
        <fullName evidence="4">DUF3592 domain-containing protein</fullName>
    </recommendedName>
</protein>
<evidence type="ECO:0000313" key="3">
    <source>
        <dbReference type="Proteomes" id="UP000625527"/>
    </source>
</evidence>
<evidence type="ECO:0000313" key="2">
    <source>
        <dbReference type="EMBL" id="MBE1875815.1"/>
    </source>
</evidence>
<sequence>MSTSWEPKHEPPRMGCGTLFLIGALGVTGFWLTISGQTLKADREQEEDARLVKVLRDRGTEIRAVVREEEHIQEYVVTVDPGTARAHNPVRLEAGPPLGEEMYLATTGYPGFEPGDVVTVVYHSDELPRVLLDEQVRYGLEEARRRHTQEYPGARVERRAPDLWPSW</sequence>
<comment type="caution">
    <text evidence="2">The sequence shown here is derived from an EMBL/GenBank/DDBJ whole genome shotgun (WGS) entry which is preliminary data.</text>
</comment>
<dbReference type="EMBL" id="JADAQT010000069">
    <property type="protein sequence ID" value="MBE1875815.1"/>
    <property type="molecule type" value="Genomic_DNA"/>
</dbReference>
<name>A0ABR9MXG1_9MICO</name>
<dbReference type="RefSeq" id="WP_192862376.1">
    <property type="nucleotide sequence ID" value="NZ_JADAQT010000069.1"/>
</dbReference>
<feature type="transmembrane region" description="Helical" evidence="1">
    <location>
        <begin position="12"/>
        <end position="34"/>
    </location>
</feature>
<keyword evidence="1" id="KW-0472">Membrane</keyword>